<keyword evidence="3" id="KW-1185">Reference proteome</keyword>
<dbReference type="InParanoid" id="A0A136IYV9"/>
<evidence type="ECO:0000256" key="1">
    <source>
        <dbReference type="SAM" id="Coils"/>
    </source>
</evidence>
<dbReference type="STRING" id="196109.A0A136IYV9"/>
<evidence type="ECO:0000313" key="2">
    <source>
        <dbReference type="EMBL" id="KXJ90101.1"/>
    </source>
</evidence>
<protein>
    <recommendedName>
        <fullName evidence="4">Fungal N-terminal domain-containing protein</fullName>
    </recommendedName>
</protein>
<keyword evidence="1" id="KW-0175">Coiled coil</keyword>
<dbReference type="AlphaFoldDB" id="A0A136IYV9"/>
<proteinExistence type="predicted"/>
<dbReference type="SUPFAM" id="SSF82171">
    <property type="entry name" value="DPP6 N-terminal domain-like"/>
    <property type="match status" value="1"/>
</dbReference>
<name>A0A136IYV9_9PEZI</name>
<organism evidence="2 3">
    <name type="scientific">Microdochium bolleyi</name>
    <dbReference type="NCBI Taxonomy" id="196109"/>
    <lineage>
        <taxon>Eukaryota</taxon>
        <taxon>Fungi</taxon>
        <taxon>Dikarya</taxon>
        <taxon>Ascomycota</taxon>
        <taxon>Pezizomycotina</taxon>
        <taxon>Sordariomycetes</taxon>
        <taxon>Xylariomycetidae</taxon>
        <taxon>Xylariales</taxon>
        <taxon>Microdochiaceae</taxon>
        <taxon>Microdochium</taxon>
    </lineage>
</organism>
<dbReference type="Proteomes" id="UP000070501">
    <property type="component" value="Unassembled WGS sequence"/>
</dbReference>
<evidence type="ECO:0000313" key="3">
    <source>
        <dbReference type="Proteomes" id="UP000070501"/>
    </source>
</evidence>
<dbReference type="InterPro" id="IPR015943">
    <property type="entry name" value="WD40/YVTN_repeat-like_dom_sf"/>
</dbReference>
<dbReference type="Gene3D" id="2.130.10.10">
    <property type="entry name" value="YVTN repeat-like/Quinoprotein amine dehydrogenase"/>
    <property type="match status" value="1"/>
</dbReference>
<gene>
    <name evidence="2" type="ORF">Micbo1qcDRAFT_176655</name>
</gene>
<accession>A0A136IYV9</accession>
<feature type="coiled-coil region" evidence="1">
    <location>
        <begin position="18"/>
        <end position="45"/>
    </location>
</feature>
<reference evidence="3" key="1">
    <citation type="submission" date="2016-02" db="EMBL/GenBank/DDBJ databases">
        <title>Draft genome sequence of Microdochium bolleyi, a fungal endophyte of beachgrass.</title>
        <authorList>
            <consortium name="DOE Joint Genome Institute"/>
            <person name="David A.S."/>
            <person name="May G."/>
            <person name="Haridas S."/>
            <person name="Lim J."/>
            <person name="Wang M."/>
            <person name="Labutti K."/>
            <person name="Lipzen A."/>
            <person name="Barry K."/>
            <person name="Grigoriev I.V."/>
        </authorList>
    </citation>
    <scope>NUCLEOTIDE SEQUENCE [LARGE SCALE GENOMIC DNA]</scope>
    <source>
        <strain evidence="3">J235TASD1</strain>
    </source>
</reference>
<evidence type="ECO:0008006" key="4">
    <source>
        <dbReference type="Google" id="ProtNLM"/>
    </source>
</evidence>
<dbReference type="OrthoDB" id="524326at2759"/>
<dbReference type="EMBL" id="KQ964253">
    <property type="protein sequence ID" value="KXJ90101.1"/>
    <property type="molecule type" value="Genomic_DNA"/>
</dbReference>
<sequence length="452" mass="49806">MADPLTIFGGVIGILSSLTSLSTKINELRQDVQGARSEIRELADKVDDLALVLGHLKVAKEQGLVFHSLERHLGSVLQRLDAADRKLSAGMHWAFSGKSQCLQLCRRLEFYKSTVNVTLMLSSIMQGPDRDSHGDRILNKTHQAQRSYAVVSRAGQFAIAVHREDEPYVVLFRGFRADPLSQSHLELGNTEFDLPDAARGAIIDSRGVPFMAFREDGALIAAVSYYDNWLSPEISTTEPGILVDVALSRDSQRVACILSASEVNIYDVADNTVCACTIKSNLIRPCRKLVWARDPAQLLIAHVVVDNDLVYPAVSIFDTTNGSCIASTKFPDLSLPGTRVIADLEWCDFIAHVDLRSKTTTTTLVNRDKTRQLCGATYSPDGHSVLVQTRYPDRSRTASPGSLFLLNTQTGEKVVRVPCSGTNSQWCFDHDGRAIVVVEHTAKTSLKVLFYD</sequence>